<comment type="caution">
    <text evidence="3">The sequence shown here is derived from an EMBL/GenBank/DDBJ whole genome shotgun (WGS) entry which is preliminary data.</text>
</comment>
<feature type="region of interest" description="Disordered" evidence="1">
    <location>
        <begin position="232"/>
        <end position="255"/>
    </location>
</feature>
<keyword evidence="4" id="KW-1185">Reference proteome</keyword>
<protein>
    <recommendedName>
        <fullName evidence="5">WD40 repeat domain-containing protein</fullName>
    </recommendedName>
</protein>
<keyword evidence="2" id="KW-0472">Membrane</keyword>
<dbReference type="RefSeq" id="WP_179729113.1">
    <property type="nucleotide sequence ID" value="NZ_BAABEF010000001.1"/>
</dbReference>
<reference evidence="3 4" key="1">
    <citation type="submission" date="2020-07" db="EMBL/GenBank/DDBJ databases">
        <title>Sequencing the genomes of 1000 actinobacteria strains.</title>
        <authorList>
            <person name="Klenk H.-P."/>
        </authorList>
    </citation>
    <scope>NUCLEOTIDE SEQUENCE [LARGE SCALE GENOMIC DNA]</scope>
    <source>
        <strain evidence="3 4">DSM 19082</strain>
    </source>
</reference>
<keyword evidence="2" id="KW-1133">Transmembrane helix</keyword>
<gene>
    <name evidence="3" type="ORF">BJ958_004561</name>
</gene>
<evidence type="ECO:0000256" key="1">
    <source>
        <dbReference type="SAM" id="MobiDB-lite"/>
    </source>
</evidence>
<organism evidence="3 4">
    <name type="scientific">Nocardioides kongjuensis</name>
    <dbReference type="NCBI Taxonomy" id="349522"/>
    <lineage>
        <taxon>Bacteria</taxon>
        <taxon>Bacillati</taxon>
        <taxon>Actinomycetota</taxon>
        <taxon>Actinomycetes</taxon>
        <taxon>Propionibacteriales</taxon>
        <taxon>Nocardioidaceae</taxon>
        <taxon>Nocardioides</taxon>
    </lineage>
</organism>
<name>A0A852RPW5_9ACTN</name>
<dbReference type="Proteomes" id="UP000582231">
    <property type="component" value="Unassembled WGS sequence"/>
</dbReference>
<keyword evidence="2" id="KW-0812">Transmembrane</keyword>
<dbReference type="AlphaFoldDB" id="A0A852RPW5"/>
<proteinExistence type="predicted"/>
<evidence type="ECO:0008006" key="5">
    <source>
        <dbReference type="Google" id="ProtNLM"/>
    </source>
</evidence>
<evidence type="ECO:0000256" key="2">
    <source>
        <dbReference type="SAM" id="Phobius"/>
    </source>
</evidence>
<feature type="transmembrane region" description="Helical" evidence="2">
    <location>
        <begin position="41"/>
        <end position="59"/>
    </location>
</feature>
<evidence type="ECO:0000313" key="3">
    <source>
        <dbReference type="EMBL" id="NYD33015.1"/>
    </source>
</evidence>
<dbReference type="SUPFAM" id="SSF63825">
    <property type="entry name" value="YWTD domain"/>
    <property type="match status" value="1"/>
</dbReference>
<dbReference type="EMBL" id="JACCBF010000001">
    <property type="protein sequence ID" value="NYD33015.1"/>
    <property type="molecule type" value="Genomic_DNA"/>
</dbReference>
<accession>A0A852RPW5</accession>
<sequence length="449" mass="47920">MVNEMRTLLHEAAATPPADDIDLAAVLAGGRRRVRRRRARVAGGLAVAVVGVVAVSTLVGRGSDGRDTPAASVVPRPDGPVVRLSDAHRAKAGVDYDLLSSYTNKDLDAANGQYYDGVTDDGKILFRDGPHGPQNKIRYALLDPATGAKDWLPPIDTGDQVWPTELGADRLVLAYAPPDDGADLVGRLRAYVYDRAARSWSSVTWPTLPRVSGLRSPVMGPDDRLYVGVPATVGSPPPGGWPTGPDGEADDADAEGDTYDLWSVSLTDPSDVRDEGLRVGAVAFTGDTMVWSARANGKNDRIHVRDLATGAEHDFDPHSGKRCNLLGFGAVGDRIVLSQYCGTYDDGRDDRVQVLTTDGDLVTTIQGSGIDGWATGGLLRVTSYARNRAGTYVYELDSGRFVRVSDANSSYGLGGPVPDGYLLWDTPVGRSSGPQEPIPGATQWLARWR</sequence>
<evidence type="ECO:0000313" key="4">
    <source>
        <dbReference type="Proteomes" id="UP000582231"/>
    </source>
</evidence>